<evidence type="ECO:0000313" key="1">
    <source>
        <dbReference type="EMBL" id="KAI4342357.1"/>
    </source>
</evidence>
<name>A0ACB9P0B8_9MYRT</name>
<sequence>MSRGMQSTIYVEMSPEPEVTMDDLYRQLKVSYEFVKLLPAGVVPHTRYVRGSNYCLMNIFPGSHSRKSNHNICPHGVNSFKCVLCPMPIDNLVKGASGQALQNLNLMMGFPEITGLHYLPLFP</sequence>
<gene>
    <name evidence="1" type="ORF">MLD38_026994</name>
</gene>
<dbReference type="Proteomes" id="UP001057402">
    <property type="component" value="Chromosome 7"/>
</dbReference>
<keyword evidence="2" id="KW-1185">Reference proteome</keyword>
<evidence type="ECO:0000313" key="2">
    <source>
        <dbReference type="Proteomes" id="UP001057402"/>
    </source>
</evidence>
<proteinExistence type="predicted"/>
<protein>
    <submittedName>
        <fullName evidence="1">Uncharacterized protein</fullName>
    </submittedName>
</protein>
<reference evidence="2" key="1">
    <citation type="journal article" date="2023" name="Front. Plant Sci.">
        <title>Chromosomal-level genome assembly of Melastoma candidum provides insights into trichome evolution.</title>
        <authorList>
            <person name="Zhong Y."/>
            <person name="Wu W."/>
            <person name="Sun C."/>
            <person name="Zou P."/>
            <person name="Liu Y."/>
            <person name="Dai S."/>
            <person name="Zhou R."/>
        </authorList>
    </citation>
    <scope>NUCLEOTIDE SEQUENCE [LARGE SCALE GENOMIC DNA]</scope>
</reference>
<comment type="caution">
    <text evidence="1">The sequence shown here is derived from an EMBL/GenBank/DDBJ whole genome shotgun (WGS) entry which is preliminary data.</text>
</comment>
<dbReference type="EMBL" id="CM042886">
    <property type="protein sequence ID" value="KAI4342357.1"/>
    <property type="molecule type" value="Genomic_DNA"/>
</dbReference>
<organism evidence="1 2">
    <name type="scientific">Melastoma candidum</name>
    <dbReference type="NCBI Taxonomy" id="119954"/>
    <lineage>
        <taxon>Eukaryota</taxon>
        <taxon>Viridiplantae</taxon>
        <taxon>Streptophyta</taxon>
        <taxon>Embryophyta</taxon>
        <taxon>Tracheophyta</taxon>
        <taxon>Spermatophyta</taxon>
        <taxon>Magnoliopsida</taxon>
        <taxon>eudicotyledons</taxon>
        <taxon>Gunneridae</taxon>
        <taxon>Pentapetalae</taxon>
        <taxon>rosids</taxon>
        <taxon>malvids</taxon>
        <taxon>Myrtales</taxon>
        <taxon>Melastomataceae</taxon>
        <taxon>Melastomatoideae</taxon>
        <taxon>Melastomateae</taxon>
        <taxon>Melastoma</taxon>
    </lineage>
</organism>
<accession>A0ACB9P0B8</accession>